<reference evidence="1 2" key="1">
    <citation type="submission" date="2019-12" db="EMBL/GenBank/DDBJ databases">
        <authorList>
            <person name="Li C."/>
            <person name="Zhao J."/>
        </authorList>
    </citation>
    <scope>NUCLEOTIDE SEQUENCE [LARGE SCALE GENOMIC DNA]</scope>
    <source>
        <strain evidence="1 2">NEAU-DD11</strain>
    </source>
</reference>
<proteinExistence type="predicted"/>
<evidence type="ECO:0000313" key="1">
    <source>
        <dbReference type="EMBL" id="MVW62715.1"/>
    </source>
</evidence>
<keyword evidence="2" id="KW-1185">Reference proteome</keyword>
<protein>
    <submittedName>
        <fullName evidence="1">Uncharacterized protein</fullName>
    </submittedName>
</protein>
<name>A0A7X3G2Y0_9BURK</name>
<dbReference type="Proteomes" id="UP000443353">
    <property type="component" value="Unassembled WGS sequence"/>
</dbReference>
<gene>
    <name evidence="1" type="ORF">GPY61_22560</name>
</gene>
<accession>A0A7X3G2Y0</accession>
<organism evidence="1 2">
    <name type="scientific">Massilia cellulosiltytica</name>
    <dbReference type="NCBI Taxonomy" id="2683234"/>
    <lineage>
        <taxon>Bacteria</taxon>
        <taxon>Pseudomonadati</taxon>
        <taxon>Pseudomonadota</taxon>
        <taxon>Betaproteobacteria</taxon>
        <taxon>Burkholderiales</taxon>
        <taxon>Oxalobacteraceae</taxon>
        <taxon>Telluria group</taxon>
        <taxon>Massilia</taxon>
    </lineage>
</organism>
<sequence length="102" mass="11807">MARDPWAYRDVAVESVPDPRTGRLRIKPMAGQAYATSMRVQCARALSDPERYRAGTRFLIRAKLTDRAGGPPFLYAWHGDPVRVLTAREVRSFLDEYRRRRI</sequence>
<dbReference type="RefSeq" id="WP_056137068.1">
    <property type="nucleotide sequence ID" value="NZ_WSES01000007.1"/>
</dbReference>
<evidence type="ECO:0000313" key="2">
    <source>
        <dbReference type="Proteomes" id="UP000443353"/>
    </source>
</evidence>
<dbReference type="AlphaFoldDB" id="A0A7X3G2Y0"/>
<comment type="caution">
    <text evidence="1">The sequence shown here is derived from an EMBL/GenBank/DDBJ whole genome shotgun (WGS) entry which is preliminary data.</text>
</comment>
<dbReference type="EMBL" id="WSES01000007">
    <property type="protein sequence ID" value="MVW62715.1"/>
    <property type="molecule type" value="Genomic_DNA"/>
</dbReference>